<accession>A0ABW3HEP1</accession>
<evidence type="ECO:0000313" key="1">
    <source>
        <dbReference type="EMBL" id="MFD0948141.1"/>
    </source>
</evidence>
<comment type="caution">
    <text evidence="1">The sequence shown here is derived from an EMBL/GenBank/DDBJ whole genome shotgun (WGS) entry which is preliminary data.</text>
</comment>
<evidence type="ECO:0000313" key="2">
    <source>
        <dbReference type="Proteomes" id="UP001596977"/>
    </source>
</evidence>
<dbReference type="RefSeq" id="WP_264945981.1">
    <property type="nucleotide sequence ID" value="NZ_JAPDRA010000010.1"/>
</dbReference>
<gene>
    <name evidence="1" type="ORF">ACFQ1E_17495</name>
</gene>
<protein>
    <submittedName>
        <fullName evidence="1">Uncharacterized protein</fullName>
    </submittedName>
</protein>
<dbReference type="EMBL" id="JBHTJG010000010">
    <property type="protein sequence ID" value="MFD0948141.1"/>
    <property type="molecule type" value="Genomic_DNA"/>
</dbReference>
<sequence length="77" mass="8587">MPTPWSTEVGLSPSGQFVRVQLLLSTDPGPARGFRPFLEFELDEAHATELLSKLVLTLEELRELQGHQRFVSGPRAV</sequence>
<dbReference type="Proteomes" id="UP001596977">
    <property type="component" value="Unassembled WGS sequence"/>
</dbReference>
<organism evidence="1 2">
    <name type="scientific">Sphingomonas canadensis</name>
    <dbReference type="NCBI Taxonomy" id="1219257"/>
    <lineage>
        <taxon>Bacteria</taxon>
        <taxon>Pseudomonadati</taxon>
        <taxon>Pseudomonadota</taxon>
        <taxon>Alphaproteobacteria</taxon>
        <taxon>Sphingomonadales</taxon>
        <taxon>Sphingomonadaceae</taxon>
        <taxon>Sphingomonas</taxon>
    </lineage>
</organism>
<proteinExistence type="predicted"/>
<name>A0ABW3HEP1_9SPHN</name>
<reference evidence="2" key="1">
    <citation type="journal article" date="2019" name="Int. J. Syst. Evol. Microbiol.">
        <title>The Global Catalogue of Microorganisms (GCM) 10K type strain sequencing project: providing services to taxonomists for standard genome sequencing and annotation.</title>
        <authorList>
            <consortium name="The Broad Institute Genomics Platform"/>
            <consortium name="The Broad Institute Genome Sequencing Center for Infectious Disease"/>
            <person name="Wu L."/>
            <person name="Ma J."/>
        </authorList>
    </citation>
    <scope>NUCLEOTIDE SEQUENCE [LARGE SCALE GENOMIC DNA]</scope>
    <source>
        <strain evidence="2">CCUG 62982</strain>
    </source>
</reference>
<keyword evidence="2" id="KW-1185">Reference proteome</keyword>